<organism evidence="1 2">
    <name type="scientific">Flavobacterium silvaticum</name>
    <dbReference type="NCBI Taxonomy" id="1852020"/>
    <lineage>
        <taxon>Bacteria</taxon>
        <taxon>Pseudomonadati</taxon>
        <taxon>Bacteroidota</taxon>
        <taxon>Flavobacteriia</taxon>
        <taxon>Flavobacteriales</taxon>
        <taxon>Flavobacteriaceae</taxon>
        <taxon>Flavobacterium</taxon>
    </lineage>
</organism>
<dbReference type="Proteomes" id="UP000712080">
    <property type="component" value="Unassembled WGS sequence"/>
</dbReference>
<evidence type="ECO:0000313" key="1">
    <source>
        <dbReference type="EMBL" id="NMH26568.1"/>
    </source>
</evidence>
<dbReference type="AlphaFoldDB" id="A0A972FIV4"/>
<dbReference type="Pfam" id="PF19781">
    <property type="entry name" value="DUF6266"/>
    <property type="match status" value="1"/>
</dbReference>
<dbReference type="InterPro" id="IPR046233">
    <property type="entry name" value="DUF6266"/>
</dbReference>
<keyword evidence="2" id="KW-1185">Reference proteome</keyword>
<proteinExistence type="predicted"/>
<evidence type="ECO:0000313" key="2">
    <source>
        <dbReference type="Proteomes" id="UP000712080"/>
    </source>
</evidence>
<comment type="caution">
    <text evidence="1">The sequence shown here is derived from an EMBL/GenBank/DDBJ whole genome shotgun (WGS) entry which is preliminary data.</text>
</comment>
<dbReference type="EMBL" id="JAAMPU010000092">
    <property type="protein sequence ID" value="NMH26568.1"/>
    <property type="molecule type" value="Genomic_DNA"/>
</dbReference>
<dbReference type="RefSeq" id="WP_169525498.1">
    <property type="nucleotide sequence ID" value="NZ_JAAMPU010000092.1"/>
</dbReference>
<sequence length="213" mass="23330">MGTFEKGILGPFSGKVGTVVGANWRGLNVMRSLPRKSSQEATLAQKIVREKFSLVVRFLKPLRPIVSAYYGHEAGELSRYNLATAYHINEAIVGTYPDLTLDYNLVIISSGELLNVENPAMATQPNAELAFTWTDNSGQTQANASDGFVVVVYNQTIRKSEYRDLAALRSAGSFTFNLPNSWIGDTVHAWVAMATSDRLKYSSSVYLGQAVLA</sequence>
<name>A0A972FIV4_9FLAO</name>
<accession>A0A972FIV4</accession>
<gene>
    <name evidence="1" type="ORF">G6047_00860</name>
</gene>
<reference evidence="1" key="1">
    <citation type="submission" date="2020-02" db="EMBL/GenBank/DDBJ databases">
        <title>Flavobacterium sp. genome.</title>
        <authorList>
            <person name="Jung H.S."/>
            <person name="Baek J.H."/>
            <person name="Jeon C.O."/>
        </authorList>
    </citation>
    <scope>NUCLEOTIDE SEQUENCE</scope>
    <source>
        <strain evidence="1">SE-s28</strain>
    </source>
</reference>
<protein>
    <submittedName>
        <fullName evidence="1">Uncharacterized protein</fullName>
    </submittedName>
</protein>